<dbReference type="Proteomes" id="UP000271708">
    <property type="component" value="Chromosome"/>
</dbReference>
<sequence>MPSEKQAATDVLTNMLGLALIDVTGIQRGTVPARVFRAAAERAGVAYRSRTDTTEEIIRLAGLPWYARYDSRESESMGGGNVTALGLRALAEALVILDGGAPATHDEEDLWEEAAESWIEPGRWTSRARAQGRMLDAERRHKVEMAAQGWLMWMFARDGWHVEDTHLIAPYDAIARRRHEVVYLEAKGTTTRGASVIVTRAEVAWAREHPGQCILGVWSGMIFDDEGEINPDVGQNTIQYWYPEDADLDPIGFDYRVDWPEE</sequence>
<evidence type="ECO:0000259" key="1">
    <source>
        <dbReference type="Pfam" id="PF13020"/>
    </source>
</evidence>
<evidence type="ECO:0000313" key="3">
    <source>
        <dbReference type="Proteomes" id="UP000271708"/>
    </source>
</evidence>
<protein>
    <submittedName>
        <fullName evidence="2">DUF3883 domain-containing protein</fullName>
    </submittedName>
</protein>
<dbReference type="OrthoDB" id="3312994at2"/>
<gene>
    <name evidence="2" type="ORF">EEW87_015475</name>
</gene>
<accession>A0A5P8FPC9</accession>
<dbReference type="KEGG" id="jme:EEW87_015475"/>
<dbReference type="GeneID" id="59162589"/>
<dbReference type="Pfam" id="PF13020">
    <property type="entry name" value="NOV_C"/>
    <property type="match status" value="1"/>
</dbReference>
<name>A0A5P8FPC9_9MICO</name>
<dbReference type="AlphaFoldDB" id="A0A5P8FPC9"/>
<dbReference type="EMBL" id="CP044548">
    <property type="protein sequence ID" value="QFQ31425.1"/>
    <property type="molecule type" value="Genomic_DNA"/>
</dbReference>
<dbReference type="InterPro" id="IPR024975">
    <property type="entry name" value="NOV_C"/>
</dbReference>
<organism evidence="2 3">
    <name type="scientific">Janibacter melonis</name>
    <dbReference type="NCBI Taxonomy" id="262209"/>
    <lineage>
        <taxon>Bacteria</taxon>
        <taxon>Bacillati</taxon>
        <taxon>Actinomycetota</taxon>
        <taxon>Actinomycetes</taxon>
        <taxon>Micrococcales</taxon>
        <taxon>Intrasporangiaceae</taxon>
        <taxon>Janibacter</taxon>
    </lineage>
</organism>
<feature type="domain" description="Protein NO VEIN C-terminal" evidence="1">
    <location>
        <begin position="144"/>
        <end position="211"/>
    </location>
</feature>
<evidence type="ECO:0000313" key="2">
    <source>
        <dbReference type="EMBL" id="QFQ31425.1"/>
    </source>
</evidence>
<proteinExistence type="predicted"/>
<reference evidence="2 3" key="1">
    <citation type="submission" date="2019-09" db="EMBL/GenBank/DDBJ databases">
        <title>Complete Genome Sequence of Janibacter melonis M714 with both human health impact and industrial applications.</title>
        <authorList>
            <person name="Jin M."/>
            <person name="Zhao Q.R."/>
        </authorList>
    </citation>
    <scope>NUCLEOTIDE SEQUENCE [LARGE SCALE GENOMIC DNA]</scope>
    <source>
        <strain evidence="2 3">M714</strain>
    </source>
</reference>
<dbReference type="RefSeq" id="WP_123093230.1">
    <property type="nucleotide sequence ID" value="NZ_CP044548.2"/>
</dbReference>